<feature type="domain" description="Hemerythrin-like" evidence="1">
    <location>
        <begin position="87"/>
        <end position="232"/>
    </location>
</feature>
<dbReference type="EMBL" id="MYFO01000012">
    <property type="protein sequence ID" value="TFE87792.1"/>
    <property type="molecule type" value="Genomic_DNA"/>
</dbReference>
<evidence type="ECO:0000313" key="2">
    <source>
        <dbReference type="EMBL" id="TFE87792.1"/>
    </source>
</evidence>
<sequence>MERQIGQRTPETGEREEAAVCSGCLYFFFTTCDVPHIETASLRIHLKAGSQLRPGRGCETQGGIAMETRLHGQTVSEHAAHPTAFLTMVDRLKVEHAVLQQQLKEIRQLAGELYAAQDCASGPCRLIELQDRVLLITEDLDRHSKWEEEELFPVLQLYFNRKLLPSITPSIWVMEKDHELARLFVQSFIDGVNGMAEPIEEGFMKEMAAQLIQACLILSEHFTLEEELVFPMTDQLLKDLDYFYS</sequence>
<dbReference type="Gene3D" id="1.20.120.520">
    <property type="entry name" value="nmb1532 protein domain like"/>
    <property type="match status" value="1"/>
</dbReference>
<name>A0A4Y8Q1V5_9BACL</name>
<comment type="caution">
    <text evidence="2">The sequence shown here is derived from an EMBL/GenBank/DDBJ whole genome shotgun (WGS) entry which is preliminary data.</text>
</comment>
<evidence type="ECO:0000313" key="3">
    <source>
        <dbReference type="Proteomes" id="UP000298246"/>
    </source>
</evidence>
<protein>
    <recommendedName>
        <fullName evidence="1">Hemerythrin-like domain-containing protein</fullName>
    </recommendedName>
</protein>
<dbReference type="Proteomes" id="UP000298246">
    <property type="component" value="Unassembled WGS sequence"/>
</dbReference>
<accession>A0A4Y8Q1V5</accession>
<organism evidence="2 3">
    <name type="scientific">Paenibacillus athensensis</name>
    <dbReference type="NCBI Taxonomy" id="1967502"/>
    <lineage>
        <taxon>Bacteria</taxon>
        <taxon>Bacillati</taxon>
        <taxon>Bacillota</taxon>
        <taxon>Bacilli</taxon>
        <taxon>Bacillales</taxon>
        <taxon>Paenibacillaceae</taxon>
        <taxon>Paenibacillus</taxon>
    </lineage>
</organism>
<dbReference type="AlphaFoldDB" id="A0A4Y8Q1V5"/>
<dbReference type="OrthoDB" id="2678508at2"/>
<proteinExistence type="predicted"/>
<reference evidence="2 3" key="1">
    <citation type="submission" date="2017-03" db="EMBL/GenBank/DDBJ databases">
        <title>Isolation of Levoglucosan Utilizing Bacteria.</title>
        <authorList>
            <person name="Arya A.S."/>
        </authorList>
    </citation>
    <scope>NUCLEOTIDE SEQUENCE [LARGE SCALE GENOMIC DNA]</scope>
    <source>
        <strain evidence="2 3">MEC069</strain>
    </source>
</reference>
<keyword evidence="3" id="KW-1185">Reference proteome</keyword>
<dbReference type="InterPro" id="IPR012312">
    <property type="entry name" value="Hemerythrin-like"/>
</dbReference>
<evidence type="ECO:0000259" key="1">
    <source>
        <dbReference type="Pfam" id="PF01814"/>
    </source>
</evidence>
<dbReference type="Pfam" id="PF01814">
    <property type="entry name" value="Hemerythrin"/>
    <property type="match status" value="1"/>
</dbReference>
<gene>
    <name evidence="2" type="ORF">B5M42_11335</name>
</gene>